<keyword evidence="2 7" id="KW-0812">Transmembrane</keyword>
<keyword evidence="3 7" id="KW-1133">Transmembrane helix</keyword>
<dbReference type="Gene3D" id="1.20.1450.10">
    <property type="entry name" value="Ammonia/particulate methane monooxygenase, subunit A"/>
    <property type="match status" value="1"/>
</dbReference>
<dbReference type="FunFam" id="1.20.1450.10:FF:000001">
    <property type="entry name" value="Particulate methane monooxygenase beta subunit"/>
    <property type="match status" value="1"/>
</dbReference>
<protein>
    <submittedName>
        <fullName evidence="8">Methane/ammonia monooxygenase subunit A</fullName>
    </submittedName>
</protein>
<feature type="transmembrane region" description="Helical" evidence="7">
    <location>
        <begin position="244"/>
        <end position="268"/>
    </location>
</feature>
<reference evidence="8 9" key="1">
    <citation type="submission" date="2016-10" db="EMBL/GenBank/DDBJ databases">
        <authorList>
            <person name="de Groot N.N."/>
        </authorList>
    </citation>
    <scope>NUCLEOTIDE SEQUENCE [LARGE SCALE GENOMIC DNA]</scope>
    <source>
        <strain evidence="8 9">Nm110</strain>
    </source>
</reference>
<dbReference type="InterPro" id="IPR037001">
    <property type="entry name" value="NH3/CH4_mOase_suA_sf"/>
</dbReference>
<comment type="subcellular location">
    <subcellularLocation>
        <location evidence="1">Membrane</location>
        <topology evidence="1">Multi-pass membrane protein</topology>
    </subcellularLocation>
</comment>
<dbReference type="GO" id="GO:0004497">
    <property type="term" value="F:monooxygenase activity"/>
    <property type="evidence" value="ECO:0007669"/>
    <property type="project" value="UniProtKB-KW"/>
</dbReference>
<evidence type="ECO:0000313" key="8">
    <source>
        <dbReference type="EMBL" id="SDX19239.1"/>
    </source>
</evidence>
<evidence type="ECO:0000313" key="9">
    <source>
        <dbReference type="Proteomes" id="UP000183454"/>
    </source>
</evidence>
<feature type="transmembrane region" description="Helical" evidence="7">
    <location>
        <begin position="92"/>
        <end position="114"/>
    </location>
</feature>
<evidence type="ECO:0000256" key="7">
    <source>
        <dbReference type="SAM" id="Phobius"/>
    </source>
</evidence>
<dbReference type="EMBL" id="FNNH01000086">
    <property type="protein sequence ID" value="SDX19239.1"/>
    <property type="molecule type" value="Genomic_DNA"/>
</dbReference>
<keyword evidence="4" id="KW-0560">Oxidoreductase</keyword>
<dbReference type="NCBIfam" id="TIGR03080">
    <property type="entry name" value="CH4_NH3mon_ox_A"/>
    <property type="match status" value="1"/>
</dbReference>
<sequence length="305" mass="35267">MNESIVWVLIFIPVLFLFVPLLSKREGYFADMFKTKDILQAAKMPPEAIHMSRSIDLIYFPILCILLVGTYHMHFMLLAGDWDFWMDWKDRQWWPVVTPIVGITYCSAIMYYLWVNYRQPFGATLCIVCLLVGEWLTRYWGFYWWSHYPLNFVTPGIMLPGALMLDITLYLTRNWLVTALVGGGFFGLLFYPGNWPIFGPTHLPVVADGVLLSMADFMGHLYVRTGTPEYVRNIEQGSLRTFGGHTTVIAAFFAAFVSMLMFVVWWYLGKIYCTAFYYVKGKRGRIVQRDDVTAFGEEGFAQGIK</sequence>
<evidence type="ECO:0000256" key="5">
    <source>
        <dbReference type="ARBA" id="ARBA00023033"/>
    </source>
</evidence>
<evidence type="ECO:0000256" key="1">
    <source>
        <dbReference type="ARBA" id="ARBA00004141"/>
    </source>
</evidence>
<feature type="transmembrane region" description="Helical" evidence="7">
    <location>
        <begin position="121"/>
        <end position="142"/>
    </location>
</feature>
<gene>
    <name evidence="8" type="ORF">SAMN05421882_10864</name>
</gene>
<dbReference type="InterPro" id="IPR003393">
    <property type="entry name" value="NH3_CH4_mOase_A"/>
</dbReference>
<keyword evidence="6 7" id="KW-0472">Membrane</keyword>
<dbReference type="NCBIfam" id="NF041557">
    <property type="entry name" value="AmoA_BACT"/>
    <property type="match status" value="1"/>
</dbReference>
<dbReference type="Pfam" id="PF02461">
    <property type="entry name" value="AMO"/>
    <property type="match status" value="1"/>
</dbReference>
<dbReference type="AlphaFoldDB" id="A0A1H2ZR57"/>
<evidence type="ECO:0000256" key="4">
    <source>
        <dbReference type="ARBA" id="ARBA00023002"/>
    </source>
</evidence>
<feature type="transmembrane region" description="Helical" evidence="7">
    <location>
        <begin position="174"/>
        <end position="191"/>
    </location>
</feature>
<feature type="transmembrane region" description="Helical" evidence="7">
    <location>
        <begin position="57"/>
        <end position="80"/>
    </location>
</feature>
<dbReference type="GO" id="GO:0016020">
    <property type="term" value="C:membrane"/>
    <property type="evidence" value="ECO:0007669"/>
    <property type="project" value="UniProtKB-SubCell"/>
</dbReference>
<feature type="transmembrane region" description="Helical" evidence="7">
    <location>
        <begin position="148"/>
        <end position="167"/>
    </location>
</feature>
<proteinExistence type="predicted"/>
<feature type="transmembrane region" description="Helical" evidence="7">
    <location>
        <begin position="6"/>
        <end position="23"/>
    </location>
</feature>
<organism evidence="8 9">
    <name type="scientific">Nitrosomonas communis</name>
    <dbReference type="NCBI Taxonomy" id="44574"/>
    <lineage>
        <taxon>Bacteria</taxon>
        <taxon>Pseudomonadati</taxon>
        <taxon>Pseudomonadota</taxon>
        <taxon>Betaproteobacteria</taxon>
        <taxon>Nitrosomonadales</taxon>
        <taxon>Nitrosomonadaceae</taxon>
        <taxon>Nitrosomonas</taxon>
    </lineage>
</organism>
<keyword evidence="5 8" id="KW-0503">Monooxygenase</keyword>
<dbReference type="RefSeq" id="WP_244505885.1">
    <property type="nucleotide sequence ID" value="NZ_FNNH01000086.1"/>
</dbReference>
<dbReference type="Proteomes" id="UP000183454">
    <property type="component" value="Unassembled WGS sequence"/>
</dbReference>
<evidence type="ECO:0000256" key="3">
    <source>
        <dbReference type="ARBA" id="ARBA00022989"/>
    </source>
</evidence>
<evidence type="ECO:0000256" key="2">
    <source>
        <dbReference type="ARBA" id="ARBA00022692"/>
    </source>
</evidence>
<accession>A0A1H2ZR57</accession>
<evidence type="ECO:0000256" key="6">
    <source>
        <dbReference type="ARBA" id="ARBA00023136"/>
    </source>
</evidence>
<name>A0A1H2ZR57_9PROT</name>